<name>A0A074MJG5_ERYLO</name>
<reference evidence="2 3" key="1">
    <citation type="submission" date="2014-04" db="EMBL/GenBank/DDBJ databases">
        <title>A comprehensive comparison of genomes of Erythrobacter spp. strains.</title>
        <authorList>
            <person name="Zheng Q."/>
        </authorList>
    </citation>
    <scope>NUCLEOTIDE SEQUENCE [LARGE SCALE GENOMIC DNA]</scope>
    <source>
        <strain evidence="2 3">DSM 6997</strain>
    </source>
</reference>
<evidence type="ECO:0008006" key="4">
    <source>
        <dbReference type="Google" id="ProtNLM"/>
    </source>
</evidence>
<proteinExistence type="predicted"/>
<evidence type="ECO:0000256" key="1">
    <source>
        <dbReference type="SAM" id="SignalP"/>
    </source>
</evidence>
<feature type="signal peptide" evidence="1">
    <location>
        <begin position="1"/>
        <end position="17"/>
    </location>
</feature>
<dbReference type="AlphaFoldDB" id="A0A074MJG5"/>
<comment type="caution">
    <text evidence="2">The sequence shown here is derived from an EMBL/GenBank/DDBJ whole genome shotgun (WGS) entry which is preliminary data.</text>
</comment>
<dbReference type="eggNOG" id="ENOG5033B38">
    <property type="taxonomic scope" value="Bacteria"/>
</dbReference>
<sequence length="188" mass="19718">MTKFLGAGLLASAFALAACGGAPDADADGDGTISQKEAEAVLANSDLTIKPGEWENTVEFVDIEFDASQLPAEARGMIGPMIDAMRGQKNTTKSCVTEEQAKEPAAEMFSGSDAADCEYEKFEFAGGSIDMAMSCTDPTSGTAKIINKGTYDEDSYAMAMDISMEGSEMGAMKIKAKSEGKRLGECAK</sequence>
<dbReference type="EMBL" id="JMIW01000001">
    <property type="protein sequence ID" value="KEO92008.1"/>
    <property type="molecule type" value="Genomic_DNA"/>
</dbReference>
<evidence type="ECO:0000313" key="3">
    <source>
        <dbReference type="Proteomes" id="UP000027647"/>
    </source>
</evidence>
<dbReference type="InterPro" id="IPR022061">
    <property type="entry name" value="DUF3617"/>
</dbReference>
<dbReference type="STRING" id="1044.EH31_04875"/>
<protein>
    <recommendedName>
        <fullName evidence="4">EF-hand domain-containing protein</fullName>
    </recommendedName>
</protein>
<dbReference type="PROSITE" id="PS51257">
    <property type="entry name" value="PROKAR_LIPOPROTEIN"/>
    <property type="match status" value="1"/>
</dbReference>
<organism evidence="2 3">
    <name type="scientific">Erythrobacter longus</name>
    <dbReference type="NCBI Taxonomy" id="1044"/>
    <lineage>
        <taxon>Bacteria</taxon>
        <taxon>Pseudomonadati</taxon>
        <taxon>Pseudomonadota</taxon>
        <taxon>Alphaproteobacteria</taxon>
        <taxon>Sphingomonadales</taxon>
        <taxon>Erythrobacteraceae</taxon>
        <taxon>Erythrobacter/Porphyrobacter group</taxon>
        <taxon>Erythrobacter</taxon>
    </lineage>
</organism>
<dbReference type="Pfam" id="PF12276">
    <property type="entry name" value="DUF3617"/>
    <property type="match status" value="1"/>
</dbReference>
<evidence type="ECO:0000313" key="2">
    <source>
        <dbReference type="EMBL" id="KEO92008.1"/>
    </source>
</evidence>
<dbReference type="Proteomes" id="UP000027647">
    <property type="component" value="Unassembled WGS sequence"/>
</dbReference>
<keyword evidence="3" id="KW-1185">Reference proteome</keyword>
<feature type="chain" id="PRO_5001699346" description="EF-hand domain-containing protein" evidence="1">
    <location>
        <begin position="18"/>
        <end position="188"/>
    </location>
</feature>
<gene>
    <name evidence="2" type="ORF">EH31_04875</name>
</gene>
<accession>A0A074MJG5</accession>
<keyword evidence="1" id="KW-0732">Signal</keyword>